<reference evidence="2 3" key="1">
    <citation type="journal article" date="2003" name="Nature">
        <title>The genome sequence of the filamentous fungus Neurospora crassa.</title>
        <authorList>
            <person name="Galagan J.E."/>
            <person name="Calvo S.E."/>
            <person name="Borkovich K.A."/>
            <person name="Selker E.U."/>
            <person name="Read N.D."/>
            <person name="Jaffe D."/>
            <person name="FitzHugh W."/>
            <person name="Ma L.J."/>
            <person name="Smirnov S."/>
            <person name="Purcell S."/>
            <person name="Rehman B."/>
            <person name="Elkins T."/>
            <person name="Engels R."/>
            <person name="Wang S."/>
            <person name="Nielsen C.B."/>
            <person name="Butler J."/>
            <person name="Endrizzi M."/>
            <person name="Qui D."/>
            <person name="Ianakiev P."/>
            <person name="Bell-Pedersen D."/>
            <person name="Nelson M.A."/>
            <person name="Werner-Washburne M."/>
            <person name="Selitrennikoff C.P."/>
            <person name="Kinsey J.A."/>
            <person name="Braun E.L."/>
            <person name="Zelter A."/>
            <person name="Schulte U."/>
            <person name="Kothe G.O."/>
            <person name="Jedd G."/>
            <person name="Mewes W."/>
            <person name="Staben C."/>
            <person name="Marcotte E."/>
            <person name="Greenberg D."/>
            <person name="Roy A."/>
            <person name="Foley K."/>
            <person name="Naylor J."/>
            <person name="Stange-Thomann N."/>
            <person name="Barrett R."/>
            <person name="Gnerre S."/>
            <person name="Kamal M."/>
            <person name="Kamvysselis M."/>
            <person name="Mauceli E."/>
            <person name="Bielke C."/>
            <person name="Rudd S."/>
            <person name="Frishman D."/>
            <person name="Krystofova S."/>
            <person name="Rasmussen C."/>
            <person name="Metzenberg R.L."/>
            <person name="Perkins D.D."/>
            <person name="Kroken S."/>
            <person name="Cogoni C."/>
            <person name="Macino G."/>
            <person name="Catcheside D."/>
            <person name="Li W."/>
            <person name="Pratt R.J."/>
            <person name="Osmani S.A."/>
            <person name="DeSouza C.P."/>
            <person name="Glass L."/>
            <person name="Orbach M.J."/>
            <person name="Berglund J.A."/>
            <person name="Voelker R."/>
            <person name="Yarden O."/>
            <person name="Plamann M."/>
            <person name="Seiler S."/>
            <person name="Dunlap J."/>
            <person name="Radford A."/>
            <person name="Aramayo R."/>
            <person name="Natvig D.O."/>
            <person name="Alex L.A."/>
            <person name="Mannhaupt G."/>
            <person name="Ebbole D.J."/>
            <person name="Freitag M."/>
            <person name="Paulsen I."/>
            <person name="Sachs M.S."/>
            <person name="Lander E.S."/>
            <person name="Nusbaum C."/>
            <person name="Birren B."/>
        </authorList>
    </citation>
    <scope>NUCLEOTIDE SEQUENCE [LARGE SCALE GENOMIC DNA]</scope>
    <source>
        <strain evidence="3">ATCC 24698 / 74-OR23-1A / CBS 708.71 / DSM 1257 / FGSC 987</strain>
    </source>
</reference>
<dbReference type="HOGENOM" id="CLU_1971128_0_0_1"/>
<keyword evidence="3" id="KW-1185">Reference proteome</keyword>
<dbReference type="KEGG" id="ncr:NCU10629"/>
<proteinExistence type="predicted"/>
<evidence type="ECO:0000256" key="1">
    <source>
        <dbReference type="SAM" id="MobiDB-lite"/>
    </source>
</evidence>
<protein>
    <submittedName>
        <fullName evidence="2">Uncharacterized protein</fullName>
    </submittedName>
</protein>
<dbReference type="OrthoDB" id="10547380at2759"/>
<dbReference type="AlphaFoldDB" id="A7UXH2"/>
<accession>A7UXH2</accession>
<dbReference type="VEuPathDB" id="FungiDB:NCU10629"/>
<sequence>MKLEQSSTPKITGLIRILTLTSEEENRAQSDQVQAIIRDRLRNLNYDYAVVRAGPHSTQNQHDELGTTPTSPGTWASRGESAAKSFSYKVTFNYFEKVQHDKRDADDWHYRYLADATKRQYPKPGEPPAMEE</sequence>
<dbReference type="EMBL" id="CM002238">
    <property type="protein sequence ID" value="EDO64875.2"/>
    <property type="molecule type" value="Genomic_DNA"/>
</dbReference>
<dbReference type="InParanoid" id="A7UXH2"/>
<evidence type="ECO:0000313" key="3">
    <source>
        <dbReference type="Proteomes" id="UP000001805"/>
    </source>
</evidence>
<dbReference type="GeneID" id="5846989"/>
<evidence type="ECO:0000313" key="2">
    <source>
        <dbReference type="EMBL" id="EDO64875.2"/>
    </source>
</evidence>
<name>A7UXH2_NEUCR</name>
<gene>
    <name evidence="2" type="ORF">NCU10629</name>
</gene>
<dbReference type="Proteomes" id="UP000001805">
    <property type="component" value="Chromosome 3, Linkage Group III"/>
</dbReference>
<dbReference type="RefSeq" id="XP_001727966.2">
    <property type="nucleotide sequence ID" value="XM_001727914.2"/>
</dbReference>
<organism evidence="2 3">
    <name type="scientific">Neurospora crassa (strain ATCC 24698 / 74-OR23-1A / CBS 708.71 / DSM 1257 / FGSC 987)</name>
    <dbReference type="NCBI Taxonomy" id="367110"/>
    <lineage>
        <taxon>Eukaryota</taxon>
        <taxon>Fungi</taxon>
        <taxon>Dikarya</taxon>
        <taxon>Ascomycota</taxon>
        <taxon>Pezizomycotina</taxon>
        <taxon>Sordariomycetes</taxon>
        <taxon>Sordariomycetidae</taxon>
        <taxon>Sordariales</taxon>
        <taxon>Sordariaceae</taxon>
        <taxon>Neurospora</taxon>
    </lineage>
</organism>
<feature type="region of interest" description="Disordered" evidence="1">
    <location>
        <begin position="55"/>
        <end position="78"/>
    </location>
</feature>